<dbReference type="Proteomes" id="UP001152888">
    <property type="component" value="Unassembled WGS sequence"/>
</dbReference>
<dbReference type="EMBL" id="CAKOFQ010008143">
    <property type="protein sequence ID" value="CAH2012109.1"/>
    <property type="molecule type" value="Genomic_DNA"/>
</dbReference>
<evidence type="ECO:0000313" key="2">
    <source>
        <dbReference type="EMBL" id="CAH2012109.1"/>
    </source>
</evidence>
<feature type="region of interest" description="Disordered" evidence="1">
    <location>
        <begin position="1"/>
        <end position="21"/>
    </location>
</feature>
<evidence type="ECO:0000313" key="3">
    <source>
        <dbReference type="Proteomes" id="UP001152888"/>
    </source>
</evidence>
<comment type="caution">
    <text evidence="2">The sequence shown here is derived from an EMBL/GenBank/DDBJ whole genome shotgun (WGS) entry which is preliminary data.</text>
</comment>
<feature type="compositionally biased region" description="Polar residues" evidence="1">
    <location>
        <begin position="1"/>
        <end position="19"/>
    </location>
</feature>
<keyword evidence="3" id="KW-1185">Reference proteome</keyword>
<sequence>MIEAEISTTEKIPTDSSNLSDRRGYDLVLYDKHCNTTNHQPQDPVMLLPQENFTMETVTQESLQSENIFEEATSNSPQPGCSNYYTVSCNIDRPTVVRLKRKSPIDPDFINKHPSSDKSSTKSTE</sequence>
<organism evidence="2 3">
    <name type="scientific">Acanthoscelides obtectus</name>
    <name type="common">Bean weevil</name>
    <name type="synonym">Bruchus obtectus</name>
    <dbReference type="NCBI Taxonomy" id="200917"/>
    <lineage>
        <taxon>Eukaryota</taxon>
        <taxon>Metazoa</taxon>
        <taxon>Ecdysozoa</taxon>
        <taxon>Arthropoda</taxon>
        <taxon>Hexapoda</taxon>
        <taxon>Insecta</taxon>
        <taxon>Pterygota</taxon>
        <taxon>Neoptera</taxon>
        <taxon>Endopterygota</taxon>
        <taxon>Coleoptera</taxon>
        <taxon>Polyphaga</taxon>
        <taxon>Cucujiformia</taxon>
        <taxon>Chrysomeloidea</taxon>
        <taxon>Chrysomelidae</taxon>
        <taxon>Bruchinae</taxon>
        <taxon>Bruchini</taxon>
        <taxon>Acanthoscelides</taxon>
    </lineage>
</organism>
<feature type="compositionally biased region" description="Basic and acidic residues" evidence="1">
    <location>
        <begin position="103"/>
        <end position="125"/>
    </location>
</feature>
<evidence type="ECO:0000256" key="1">
    <source>
        <dbReference type="SAM" id="MobiDB-lite"/>
    </source>
</evidence>
<dbReference type="AlphaFoldDB" id="A0A9P0Q7M2"/>
<feature type="region of interest" description="Disordered" evidence="1">
    <location>
        <begin position="61"/>
        <end position="81"/>
    </location>
</feature>
<feature type="region of interest" description="Disordered" evidence="1">
    <location>
        <begin position="101"/>
        <end position="125"/>
    </location>
</feature>
<accession>A0A9P0Q7M2</accession>
<proteinExistence type="predicted"/>
<protein>
    <submittedName>
        <fullName evidence="2">Uncharacterized protein</fullName>
    </submittedName>
</protein>
<reference evidence="2" key="1">
    <citation type="submission" date="2022-03" db="EMBL/GenBank/DDBJ databases">
        <authorList>
            <person name="Sayadi A."/>
        </authorList>
    </citation>
    <scope>NUCLEOTIDE SEQUENCE</scope>
</reference>
<name>A0A9P0Q7M2_ACAOB</name>
<gene>
    <name evidence="2" type="ORF">ACAOBT_LOCUS32625</name>
</gene>